<accession>A0ACB5T5L4</accession>
<organism evidence="1 2">
    <name type="scientific">Ambrosiozyma monospora</name>
    <name type="common">Yeast</name>
    <name type="synonym">Endomycopsis monosporus</name>
    <dbReference type="NCBI Taxonomy" id="43982"/>
    <lineage>
        <taxon>Eukaryota</taxon>
        <taxon>Fungi</taxon>
        <taxon>Dikarya</taxon>
        <taxon>Ascomycota</taxon>
        <taxon>Saccharomycotina</taxon>
        <taxon>Pichiomycetes</taxon>
        <taxon>Pichiales</taxon>
        <taxon>Pichiaceae</taxon>
        <taxon>Ambrosiozyma</taxon>
    </lineage>
</organism>
<proteinExistence type="predicted"/>
<dbReference type="Proteomes" id="UP001165064">
    <property type="component" value="Unassembled WGS sequence"/>
</dbReference>
<comment type="caution">
    <text evidence="1">The sequence shown here is derived from an EMBL/GenBank/DDBJ whole genome shotgun (WGS) entry which is preliminary data.</text>
</comment>
<protein>
    <submittedName>
        <fullName evidence="1">Unnamed protein product</fullName>
    </submittedName>
</protein>
<keyword evidence="2" id="KW-1185">Reference proteome</keyword>
<name>A0ACB5T5L4_AMBMO</name>
<dbReference type="EMBL" id="BSXS01003848">
    <property type="protein sequence ID" value="GME82045.1"/>
    <property type="molecule type" value="Genomic_DNA"/>
</dbReference>
<reference evidence="1" key="1">
    <citation type="submission" date="2023-04" db="EMBL/GenBank/DDBJ databases">
        <title>Ambrosiozyma monospora NBRC 10751.</title>
        <authorList>
            <person name="Ichikawa N."/>
            <person name="Sato H."/>
            <person name="Tonouchi N."/>
        </authorList>
    </citation>
    <scope>NUCLEOTIDE SEQUENCE</scope>
    <source>
        <strain evidence="1">NBRC 10751</strain>
    </source>
</reference>
<evidence type="ECO:0000313" key="1">
    <source>
        <dbReference type="EMBL" id="GME82045.1"/>
    </source>
</evidence>
<evidence type="ECO:0000313" key="2">
    <source>
        <dbReference type="Proteomes" id="UP001165064"/>
    </source>
</evidence>
<sequence length="513" mass="59675">MTIVLSPFVKEVTKVPGEIQFLIIKFVIHDYLENTDFKWYHKAKTQPLYPTPVHFAKPLHYLTALMSLDTLLDDILAEAIKEFTFESSIFENKQLKKFVDFVLSKSIKIHLQTYIHVKLDKTGVELLNHGCSKYTCVIGRCLGEIADRSIFKFITFLSLELYAFHDLFKRTENLKLLKRLKCLRISTRTSVMGLLNEEIVQKLITWRCDCDCDSDGNFECEYVGHINKRVVFSIDLDYVNTPSMFVSKLADLTRSRAFEIEYNEIFAFLSDDDEDMRLFQLLDLENPLDNQGLEDLARISKYFVRVLSKDPFRYQYCTPDDPPHPDFIAKKYSSDFIDLKIQPPSQFSFKHAGPLKNVILYQSFISYECLNSLPDTLLSLTMDDTFLKYADQFHEIRLPIHLVSFSLSGGLNSRIIKTLSHIVNGDQLGELSQVDFSFTDDEYCIYLEEITENLFFQLGKFLHELPTLNFLWMTFSKINMSKKMVEQLSLHTLDYNLTGFSFLTFCSDFAFPT</sequence>
<gene>
    <name evidence="1" type="ORF">Amon02_000528000</name>
</gene>